<proteinExistence type="predicted"/>
<evidence type="ECO:0000313" key="2">
    <source>
        <dbReference type="WBParaSite" id="JU765_v2.g19116.t1"/>
    </source>
</evidence>
<sequence length="125" mass="14337">MMRVLNANGSVASGMSQDNRSIVSAIETVRKVMEITCPLILQLTSYEPQFQSSYFILIEETAIPVEGNFSTALEFLIQCFNSLELSYPPRLHGVYRVLEYFYGFQSMRRTSCFIQFIDILEKCPI</sequence>
<accession>A0AC34QT73</accession>
<name>A0AC34QT73_9BILA</name>
<reference evidence="2" key="1">
    <citation type="submission" date="2022-11" db="UniProtKB">
        <authorList>
            <consortium name="WormBaseParasite"/>
        </authorList>
    </citation>
    <scope>IDENTIFICATION</scope>
</reference>
<organism evidence="1 2">
    <name type="scientific">Panagrolaimus sp. JU765</name>
    <dbReference type="NCBI Taxonomy" id="591449"/>
    <lineage>
        <taxon>Eukaryota</taxon>
        <taxon>Metazoa</taxon>
        <taxon>Ecdysozoa</taxon>
        <taxon>Nematoda</taxon>
        <taxon>Chromadorea</taxon>
        <taxon>Rhabditida</taxon>
        <taxon>Tylenchina</taxon>
        <taxon>Panagrolaimomorpha</taxon>
        <taxon>Panagrolaimoidea</taxon>
        <taxon>Panagrolaimidae</taxon>
        <taxon>Panagrolaimus</taxon>
    </lineage>
</organism>
<dbReference type="WBParaSite" id="JU765_v2.g19116.t1">
    <property type="protein sequence ID" value="JU765_v2.g19116.t1"/>
    <property type="gene ID" value="JU765_v2.g19116"/>
</dbReference>
<dbReference type="Proteomes" id="UP000887576">
    <property type="component" value="Unplaced"/>
</dbReference>
<evidence type="ECO:0000313" key="1">
    <source>
        <dbReference type="Proteomes" id="UP000887576"/>
    </source>
</evidence>
<protein>
    <submittedName>
        <fullName evidence="2">Uncharacterized protein</fullName>
    </submittedName>
</protein>